<evidence type="ECO:0000256" key="8">
    <source>
        <dbReference type="ARBA" id="ARBA00023170"/>
    </source>
</evidence>
<proteinExistence type="predicted"/>
<evidence type="ECO:0000256" key="7">
    <source>
        <dbReference type="ARBA" id="ARBA00023136"/>
    </source>
</evidence>
<feature type="domain" description="Leucine-rich repeat-containing N-terminal plant-type" evidence="10">
    <location>
        <begin position="15"/>
        <end position="66"/>
    </location>
</feature>
<dbReference type="FunFam" id="3.80.10.10:FF:000400">
    <property type="entry name" value="Nuclear pore complex protein NUP107"/>
    <property type="match status" value="1"/>
</dbReference>
<keyword evidence="3" id="KW-0812">Transmembrane</keyword>
<organism evidence="12 13">
    <name type="scientific">Herrania umbratica</name>
    <dbReference type="NCBI Taxonomy" id="108875"/>
    <lineage>
        <taxon>Eukaryota</taxon>
        <taxon>Viridiplantae</taxon>
        <taxon>Streptophyta</taxon>
        <taxon>Embryophyta</taxon>
        <taxon>Tracheophyta</taxon>
        <taxon>Spermatophyta</taxon>
        <taxon>Magnoliopsida</taxon>
        <taxon>eudicotyledons</taxon>
        <taxon>Gunneridae</taxon>
        <taxon>Pentapetalae</taxon>
        <taxon>rosids</taxon>
        <taxon>malvids</taxon>
        <taxon>Malvales</taxon>
        <taxon>Malvaceae</taxon>
        <taxon>Byttnerioideae</taxon>
        <taxon>Herrania</taxon>
    </lineage>
</organism>
<dbReference type="InterPro" id="IPR032675">
    <property type="entry name" value="LRR_dom_sf"/>
</dbReference>
<comment type="subcellular location">
    <subcellularLocation>
        <location evidence="1">Membrane</location>
        <topology evidence="1">Single-pass type I membrane protein</topology>
    </subcellularLocation>
</comment>
<dbReference type="Proteomes" id="UP000504621">
    <property type="component" value="Unplaced"/>
</dbReference>
<keyword evidence="2" id="KW-0433">Leucine-rich repeat</keyword>
<dbReference type="Gene3D" id="3.80.10.10">
    <property type="entry name" value="Ribonuclease Inhibitor"/>
    <property type="match status" value="2"/>
</dbReference>
<keyword evidence="6" id="KW-1133">Transmembrane helix</keyword>
<evidence type="ECO:0000313" key="12">
    <source>
        <dbReference type="Proteomes" id="UP000504621"/>
    </source>
</evidence>
<keyword evidence="7" id="KW-0472">Membrane</keyword>
<dbReference type="InterPro" id="IPR013210">
    <property type="entry name" value="LRR_N_plant-typ"/>
</dbReference>
<dbReference type="PANTHER" id="PTHR48061:SF12">
    <property type="entry name" value="DISEASE RESISTANCE LIKE PROTEIN"/>
    <property type="match status" value="1"/>
</dbReference>
<dbReference type="GO" id="GO:0016020">
    <property type="term" value="C:membrane"/>
    <property type="evidence" value="ECO:0007669"/>
    <property type="project" value="UniProtKB-SubCell"/>
</dbReference>
<evidence type="ECO:0000256" key="3">
    <source>
        <dbReference type="ARBA" id="ARBA00022692"/>
    </source>
</evidence>
<keyword evidence="5" id="KW-0677">Repeat</keyword>
<evidence type="ECO:0000256" key="5">
    <source>
        <dbReference type="ARBA" id="ARBA00022737"/>
    </source>
</evidence>
<evidence type="ECO:0000259" key="10">
    <source>
        <dbReference type="Pfam" id="PF08263"/>
    </source>
</evidence>
<dbReference type="SUPFAM" id="SSF52058">
    <property type="entry name" value="L domain-like"/>
    <property type="match status" value="1"/>
</dbReference>
<keyword evidence="9" id="KW-0325">Glycoprotein</keyword>
<evidence type="ECO:0000259" key="11">
    <source>
        <dbReference type="Pfam" id="PF23598"/>
    </source>
</evidence>
<sequence length="345" mass="38220">MTIKEELATVQPLCHPDERSALLQFKESFVINNSASSRPEAHAKTESWKHERESSDCCLWDGVECDNSTGHVIGLDLGSSYLYGSIDSRSSLFHLVHLQWLNLADNVFKNSKIPSEITNLSRLASLDLSYSNFSGQIPSEILQLTELELLDLSGNSLKRRKPGLRSLLENLTNLQELYLTDVRISSSVPTILANFSSLKALILSNCDLHGDFPPRIFELPSLQFLSLESNPDLTGYLPDIQSNHPLLKLSLANTNFFGQLPESLGNFKSLELLDINNCHFSGKVLLATDGGTPRHYSSAPLRLPRLLDGFLFPCATLGSQALIASQVLSCASHHLRCLDPLYLTE</sequence>
<dbReference type="RefSeq" id="XP_021296792.1">
    <property type="nucleotide sequence ID" value="XM_021441117.1"/>
</dbReference>
<reference evidence="13" key="1">
    <citation type="submission" date="2025-08" db="UniProtKB">
        <authorList>
            <consortium name="RefSeq"/>
        </authorList>
    </citation>
    <scope>IDENTIFICATION</scope>
    <source>
        <tissue evidence="13">Leaf</tissue>
    </source>
</reference>
<dbReference type="OrthoDB" id="999386at2759"/>
<keyword evidence="8" id="KW-0675">Receptor</keyword>
<dbReference type="GeneID" id="110426037"/>
<evidence type="ECO:0000256" key="4">
    <source>
        <dbReference type="ARBA" id="ARBA00022729"/>
    </source>
</evidence>
<dbReference type="InterPro" id="IPR055414">
    <property type="entry name" value="LRR_R13L4/SHOC2-like"/>
</dbReference>
<dbReference type="PANTHER" id="PTHR48061">
    <property type="entry name" value="LEUCINE-RICH REPEAT RECEPTOR PROTEIN KINASE EMS1-LIKE-RELATED"/>
    <property type="match status" value="1"/>
</dbReference>
<accession>A0A6J1BBD7</accession>
<keyword evidence="4" id="KW-0732">Signal</keyword>
<gene>
    <name evidence="13" type="primary">LOC110426037</name>
</gene>
<evidence type="ECO:0000256" key="1">
    <source>
        <dbReference type="ARBA" id="ARBA00004479"/>
    </source>
</evidence>
<protein>
    <submittedName>
        <fullName evidence="13">Receptor like protein 30-like</fullName>
    </submittedName>
</protein>
<dbReference type="Pfam" id="PF08263">
    <property type="entry name" value="LRRNT_2"/>
    <property type="match status" value="1"/>
</dbReference>
<dbReference type="InterPro" id="IPR046956">
    <property type="entry name" value="RLP23-like"/>
</dbReference>
<name>A0A6J1BBD7_9ROSI</name>
<dbReference type="Pfam" id="PF23598">
    <property type="entry name" value="LRR_14"/>
    <property type="match status" value="1"/>
</dbReference>
<dbReference type="AlphaFoldDB" id="A0A6J1BBD7"/>
<feature type="domain" description="Disease resistance R13L4/SHOC-2-like LRR" evidence="11">
    <location>
        <begin position="90"/>
        <end position="201"/>
    </location>
</feature>
<keyword evidence="12" id="KW-1185">Reference proteome</keyword>
<evidence type="ECO:0000256" key="9">
    <source>
        <dbReference type="ARBA" id="ARBA00023180"/>
    </source>
</evidence>
<evidence type="ECO:0000313" key="13">
    <source>
        <dbReference type="RefSeq" id="XP_021296792.1"/>
    </source>
</evidence>
<evidence type="ECO:0000256" key="2">
    <source>
        <dbReference type="ARBA" id="ARBA00022614"/>
    </source>
</evidence>
<evidence type="ECO:0000256" key="6">
    <source>
        <dbReference type="ARBA" id="ARBA00022989"/>
    </source>
</evidence>